<gene>
    <name evidence="1" type="ORF">GCM10009554_73010</name>
</gene>
<keyword evidence="2" id="KW-1185">Reference proteome</keyword>
<proteinExistence type="predicted"/>
<protein>
    <submittedName>
        <fullName evidence="1">Peptidylprolyl isomerase</fullName>
    </submittedName>
</protein>
<dbReference type="Gene3D" id="2.40.100.10">
    <property type="entry name" value="Cyclophilin-like"/>
    <property type="match status" value="1"/>
</dbReference>
<comment type="caution">
    <text evidence="1">The sequence shown here is derived from an EMBL/GenBank/DDBJ whole genome shotgun (WGS) entry which is preliminary data.</text>
</comment>
<dbReference type="InterPro" id="IPR029000">
    <property type="entry name" value="Cyclophilin-like_dom_sf"/>
</dbReference>
<dbReference type="EMBL" id="BAAAHK010000020">
    <property type="protein sequence ID" value="GAA0959404.1"/>
    <property type="molecule type" value="Genomic_DNA"/>
</dbReference>
<sequence>MRRWKRIVAILLIAVLAFVIEGWASSAQGAETFFKKCTYTRTEPDGVKPPFSLAPLMGSVKVTAKTSQGSVVLRLDRKLAPCAVHSIVHLSLMGYYTDKTCPGKTAAYVECATASPGYRFAPELSGHESYPRGTVALGNVNGSGARLILVHHGSRLPAKYTVVGRITGGLPAVDRIARAGQPAWITGVQIG</sequence>
<evidence type="ECO:0000313" key="2">
    <source>
        <dbReference type="Proteomes" id="UP001500542"/>
    </source>
</evidence>
<dbReference type="RefSeq" id="WP_343981331.1">
    <property type="nucleotide sequence ID" value="NZ_BAAAHK010000020.1"/>
</dbReference>
<reference evidence="1 2" key="1">
    <citation type="journal article" date="2019" name="Int. J. Syst. Evol. Microbiol.">
        <title>The Global Catalogue of Microorganisms (GCM) 10K type strain sequencing project: providing services to taxonomists for standard genome sequencing and annotation.</title>
        <authorList>
            <consortium name="The Broad Institute Genomics Platform"/>
            <consortium name="The Broad Institute Genome Sequencing Center for Infectious Disease"/>
            <person name="Wu L."/>
            <person name="Ma J."/>
        </authorList>
    </citation>
    <scope>NUCLEOTIDE SEQUENCE [LARGE SCALE GENOMIC DNA]</scope>
    <source>
        <strain evidence="1 2">JCM 10977</strain>
    </source>
</reference>
<dbReference type="Proteomes" id="UP001500542">
    <property type="component" value="Unassembled WGS sequence"/>
</dbReference>
<dbReference type="GO" id="GO:0016853">
    <property type="term" value="F:isomerase activity"/>
    <property type="evidence" value="ECO:0007669"/>
    <property type="project" value="UniProtKB-KW"/>
</dbReference>
<evidence type="ECO:0000313" key="1">
    <source>
        <dbReference type="EMBL" id="GAA0959404.1"/>
    </source>
</evidence>
<keyword evidence="1" id="KW-0413">Isomerase</keyword>
<organism evidence="1 2">
    <name type="scientific">Kribbella koreensis</name>
    <dbReference type="NCBI Taxonomy" id="57909"/>
    <lineage>
        <taxon>Bacteria</taxon>
        <taxon>Bacillati</taxon>
        <taxon>Actinomycetota</taxon>
        <taxon>Actinomycetes</taxon>
        <taxon>Propionibacteriales</taxon>
        <taxon>Kribbellaceae</taxon>
        <taxon>Kribbella</taxon>
    </lineage>
</organism>
<accession>A0ABN1RL73</accession>
<name>A0ABN1RL73_9ACTN</name>
<dbReference type="SUPFAM" id="SSF50891">
    <property type="entry name" value="Cyclophilin-like"/>
    <property type="match status" value="1"/>
</dbReference>